<evidence type="ECO:0000259" key="3">
    <source>
        <dbReference type="Pfam" id="PF19076"/>
    </source>
</evidence>
<feature type="domain" description="CshA" evidence="3">
    <location>
        <begin position="1744"/>
        <end position="1820"/>
    </location>
</feature>
<evidence type="ECO:0000256" key="1">
    <source>
        <dbReference type="SAM" id="MobiDB-lite"/>
    </source>
</evidence>
<evidence type="ECO:0000259" key="5">
    <source>
        <dbReference type="Pfam" id="PF24346"/>
    </source>
</evidence>
<dbReference type="InterPro" id="IPR047589">
    <property type="entry name" value="DUF11_rpt"/>
</dbReference>
<evidence type="ECO:0008006" key="8">
    <source>
        <dbReference type="Google" id="ProtNLM"/>
    </source>
</evidence>
<dbReference type="RefSeq" id="WP_344339272.1">
    <property type="nucleotide sequence ID" value="NZ_BAAAQT010000001.1"/>
</dbReference>
<dbReference type="Pfam" id="PF19076">
    <property type="entry name" value="CshA_repeat"/>
    <property type="match status" value="13"/>
</dbReference>
<dbReference type="Proteomes" id="UP001501599">
    <property type="component" value="Unassembled WGS sequence"/>
</dbReference>
<feature type="domain" description="CshA" evidence="3">
    <location>
        <begin position="2143"/>
        <end position="2224"/>
    </location>
</feature>
<feature type="region of interest" description="Disordered" evidence="1">
    <location>
        <begin position="341"/>
        <end position="379"/>
    </location>
</feature>
<keyword evidence="2" id="KW-1133">Transmembrane helix</keyword>
<feature type="domain" description="CshA" evidence="3">
    <location>
        <begin position="1233"/>
        <end position="1300"/>
    </location>
</feature>
<dbReference type="Pfam" id="PF24346">
    <property type="entry name" value="DUF7507"/>
    <property type="match status" value="1"/>
</dbReference>
<evidence type="ECO:0000313" key="6">
    <source>
        <dbReference type="EMBL" id="GAA2170526.1"/>
    </source>
</evidence>
<dbReference type="NCBIfam" id="TIGR01451">
    <property type="entry name" value="B_ant_repeat"/>
    <property type="match status" value="1"/>
</dbReference>
<sequence>MRETAAQTTIGQRSGRLRRVLAGALSTMLVAGGLVAASVAAPIVQAPAASAAANFVCGAPGAPQLYMTSNVANERRIFQLDANSATASLAYAPTPAIAAGTLNQLATSRDGTQLFWTDGATATSSIYEYTPGGGAGAGVQETTVRGAAAASGNTMGGYDLATNRYVFGGATFVPNTPTNLVVHSYNPTGNVVTGGVATITLPNAAGGNGDLAFSPAGTMYVVSGGNTTAGANGGLDDAQLYRVTGGIPTTGTTNLTAVALGGRIDQVRGLNSIAFGADGYLYLFGTNPTTLAAQLIKVNPSNGDIVSRTTITGATTGATDLASCASPSTVRGEVVLDEPRQDPTDQVQVSIGGGGLLPTDPSTTGTTTGTGTTVTNNPVTGPVILLPGDTATVTQQPAAGSATPASEYAQEWVCRDTAYGNAIVSSGFGSQASFVVPRNPAIGSNVVCSFSNREAVSAATIDKTFVSPATVTAIGQQLTYSITVTNTGTVPLQNVAVTDPAPGLTVTCPAGATTVNPIGQFNTVNSVTCTATRPATAADFQGTGTVDNTATVSYTTQQTPTGGAPTTASDSASFTPDRSAPAAAPDASNGNVIGQPVTVNVLANDPGANAATVRIVDPATGLPLAQGAALVVANQGRWTVDPTTGAITFTPAPGFSGDPTPIRYVVAGPNGVDSAPVTVTVDYAPGAVDDTSNGNLLGAIVVVPVTANDLGGVVPGTVQLLDPTTGAPVAGPVVVAGGTWRVDPETGSISYTPAPGSTANPAPIGYEVRDAAGTPTRATVTVTFQPVAADDVSSGNAPGVPINVAFPLSNDRGDLDPATFAFVDPATDLPLAPGAALVVPGQGTWTYDPANQLVVFTNEPGFLEDPTPVDYVVSGPGGTTGATITLEVSPLAADDVSRSNTIGAPVSLSILGNDAGDFVATSVLLIHPDGQQTFAPGERLVVDGQGAWVFDAVTGLVTFTPAAGFEGDPTPIGYLVDDVDGERTSATVTVDYLPQARDDESQDNAIGSVVSIAVLANDSGDLDPTSLSLIDATGTVLAPGAGFEVVGEGIWTIDPLRPIVRFTPATGFEGDPTPIRYQVADPPLDLATATITVDYLPVAVDDSSVGNAIGSAVRVDVLANDAGVLDLDTVALVDPETGEALAPGAELVVADEGTWTIDATTGAVTFTPLADFEGDPTPVDYEVADLSGDVTSATITVGYLPVAQDDADLVNDIGDAVQVDVLANDAGVLDPATVALIDPATGTALAPGASLTVVGQGVWSIRPTTGAVTFTPATGYEGDPAPVRYQVADLSGDVTSATITVGYVPSPVDDEDLRNVIGEAVSVDVLANDVGVYDPATVALIDPATGTALAPGASLTVVGEGVWSIAPTTGAVTFTPAEGYEGDPAVVTYQVADLSGDVGTATITVTYLPVATDDADVDNVVGAAVTVDVLANDAGVLTPATVAIVDPETGEALEPGVELVVAGEGTWTIDPTTGAITFTPETGFEGDPTPIDYVVEDRSGDQTGATVTVGYVGVAADDADLDNAIGEPVTIDVLANDTGVFSPATVALLDPETGLALAPGAALVVANEGTWRIDPATGAVTFTPAAGFEGDPTPVRYQVADLSGDVTGATITVGYLPVAVDDASEGNVLGQPAVIDVLANDAGVLDPTTIAFLDPETGEALEPGAALVVTGEGRWTIDPVTGIVTFTPVADFEGDPTPVGYQVADLSGDLTDATITVDYQPVATADESLGNALGTTVTVPVLANDSGDLDPATVAIVDPETGEPLAAGAQLVVEGEGTWTIDRETGAITFAPVVGFVSDPTPIAYVVEDRSGTQTGATVTVDYLQVAADDALLDQPIGQPVTVPVLDNDQGDLDPATLAFVDALGVPLAPGASLVIANQGTWTIDPVAGTVTFTPQAGYLGDPTPVRYQVADRAGDVVSATVTVSFLPVANDDEDLANAFGEVVTIDVLANDVGDFDATTVRFVDADGVELEAGQPLVVVGEGTWSIDPATGAVTFTPEPGYGGDPTPVTYRVTDSTGDTAQAIVTITYGPTAVDDASLRNAQGTTVVVDVLANDLGQFDPASVRIVSGDELVLELVVAGEGTWTVDPATGAISFAPQDGFTGNPTPIAYAVTDVTGDVTTATVVVTYLPVAAPDVSSGNAPGTAVTVDPLANDAGDLDPTTVEIRDPQTGGWGSTVVVPGEGTWTVDPITGAITFTPERGFEGSPTPIDYRVTDVEGEVTQSTVTIGYDAVAPAPSAPGPFPDLPRTGGELTMWALLAGLGLLLVGAVAMVLRRRRTGDADF</sequence>
<feature type="domain" description="CshA" evidence="3">
    <location>
        <begin position="1440"/>
        <end position="1508"/>
    </location>
</feature>
<dbReference type="InterPro" id="IPR026395">
    <property type="entry name" value="CshA_fibril"/>
</dbReference>
<feature type="transmembrane region" description="Helical" evidence="2">
    <location>
        <begin position="2252"/>
        <end position="2273"/>
    </location>
</feature>
<dbReference type="SUPFAM" id="SSF63829">
    <property type="entry name" value="Calcium-dependent phosphotriesterase"/>
    <property type="match status" value="1"/>
</dbReference>
<feature type="region of interest" description="Disordered" evidence="1">
    <location>
        <begin position="555"/>
        <end position="591"/>
    </location>
</feature>
<feature type="domain" description="SpaA-like prealbumin fold" evidence="4">
    <location>
        <begin position="335"/>
        <end position="453"/>
    </location>
</feature>
<feature type="domain" description="CshA" evidence="3">
    <location>
        <begin position="1560"/>
        <end position="1612"/>
    </location>
</feature>
<feature type="compositionally biased region" description="Low complexity" evidence="1">
    <location>
        <begin position="555"/>
        <end position="568"/>
    </location>
</feature>
<feature type="domain" description="CshA" evidence="3">
    <location>
        <begin position="1129"/>
        <end position="1196"/>
    </location>
</feature>
<feature type="compositionally biased region" description="Low complexity" evidence="1">
    <location>
        <begin position="576"/>
        <end position="588"/>
    </location>
</feature>
<dbReference type="InterPro" id="IPR055354">
    <property type="entry name" value="DUF7507"/>
</dbReference>
<dbReference type="Pfam" id="PF17963">
    <property type="entry name" value="Big_9"/>
    <property type="match status" value="1"/>
</dbReference>
<accession>A0ABP5M8M2</accession>
<feature type="domain" description="CshA" evidence="3">
    <location>
        <begin position="1337"/>
        <end position="1406"/>
    </location>
</feature>
<feature type="domain" description="CshA" evidence="3">
    <location>
        <begin position="2055"/>
        <end position="2125"/>
    </location>
</feature>
<evidence type="ECO:0000256" key="2">
    <source>
        <dbReference type="SAM" id="Phobius"/>
    </source>
</evidence>
<feature type="compositionally biased region" description="Low complexity" evidence="1">
    <location>
        <begin position="357"/>
        <end position="379"/>
    </location>
</feature>
<name>A0ABP5M8M2_9MICO</name>
<evidence type="ECO:0000259" key="4">
    <source>
        <dbReference type="Pfam" id="PF20674"/>
    </source>
</evidence>
<feature type="transmembrane region" description="Helical" evidence="2">
    <location>
        <begin position="20"/>
        <end position="44"/>
    </location>
</feature>
<protein>
    <recommendedName>
        <fullName evidence="8">Tandem-95 repeat protein</fullName>
    </recommendedName>
</protein>
<feature type="domain" description="CshA" evidence="3">
    <location>
        <begin position="583"/>
        <end position="673"/>
    </location>
</feature>
<keyword evidence="2" id="KW-0812">Transmembrane</keyword>
<dbReference type="InterPro" id="IPR048834">
    <property type="entry name" value="SpaA_pre-album"/>
</dbReference>
<feature type="domain" description="CshA" evidence="3">
    <location>
        <begin position="1849"/>
        <end position="1924"/>
    </location>
</feature>
<keyword evidence="7" id="KW-1185">Reference proteome</keyword>
<organism evidence="6 7">
    <name type="scientific">Agrococcus versicolor</name>
    <dbReference type="NCBI Taxonomy" id="501482"/>
    <lineage>
        <taxon>Bacteria</taxon>
        <taxon>Bacillati</taxon>
        <taxon>Actinomycetota</taxon>
        <taxon>Actinomycetes</taxon>
        <taxon>Micrococcales</taxon>
        <taxon>Microbacteriaceae</taxon>
        <taxon>Agrococcus</taxon>
    </lineage>
</organism>
<feature type="domain" description="CshA" evidence="3">
    <location>
        <begin position="912"/>
        <end position="989"/>
    </location>
</feature>
<feature type="domain" description="CshA" evidence="3">
    <location>
        <begin position="1646"/>
        <end position="1717"/>
    </location>
</feature>
<proteinExistence type="predicted"/>
<dbReference type="EMBL" id="BAAAQT010000001">
    <property type="protein sequence ID" value="GAA2170526.1"/>
    <property type="molecule type" value="Genomic_DNA"/>
</dbReference>
<dbReference type="NCBIfam" id="TIGR01167">
    <property type="entry name" value="LPXTG_anchor"/>
    <property type="match status" value="1"/>
</dbReference>
<evidence type="ECO:0000313" key="7">
    <source>
        <dbReference type="Proteomes" id="UP001501599"/>
    </source>
</evidence>
<feature type="domain" description="DUF7507" evidence="5">
    <location>
        <begin position="460"/>
        <end position="560"/>
    </location>
</feature>
<dbReference type="NCBIfam" id="TIGR04225">
    <property type="entry name" value="CshA_fibril_rpt"/>
    <property type="match status" value="12"/>
</dbReference>
<reference evidence="7" key="1">
    <citation type="journal article" date="2019" name="Int. J. Syst. Evol. Microbiol.">
        <title>The Global Catalogue of Microorganisms (GCM) 10K type strain sequencing project: providing services to taxonomists for standard genome sequencing and annotation.</title>
        <authorList>
            <consortium name="The Broad Institute Genomics Platform"/>
            <consortium name="The Broad Institute Genome Sequencing Center for Infectious Disease"/>
            <person name="Wu L."/>
            <person name="Ma J."/>
        </authorList>
    </citation>
    <scope>NUCLEOTIDE SEQUENCE [LARGE SCALE GENOMIC DNA]</scope>
    <source>
        <strain evidence="7">JCM 16026</strain>
    </source>
</reference>
<gene>
    <name evidence="6" type="ORF">GCM10009846_01240</name>
</gene>
<comment type="caution">
    <text evidence="6">The sequence shown here is derived from an EMBL/GenBank/DDBJ whole genome shotgun (WGS) entry which is preliminary data.</text>
</comment>
<feature type="domain" description="CshA" evidence="3">
    <location>
        <begin position="1954"/>
        <end position="2026"/>
    </location>
</feature>
<dbReference type="Pfam" id="PF20674">
    <property type="entry name" value="SpaA_3"/>
    <property type="match status" value="1"/>
</dbReference>
<keyword evidence="2" id="KW-0472">Membrane</keyword>